<dbReference type="Gene3D" id="3.40.250.10">
    <property type="entry name" value="Rhodanese-like domain"/>
    <property type="match status" value="2"/>
</dbReference>
<evidence type="ECO:0000256" key="1">
    <source>
        <dbReference type="ARBA" id="ARBA00022679"/>
    </source>
</evidence>
<proteinExistence type="predicted"/>
<name>A0ABV4CHR3_9PSEU</name>
<protein>
    <submittedName>
        <fullName evidence="5">Sulfurtransferase</fullName>
        <ecNumber evidence="5">2.8.1.-</ecNumber>
    </submittedName>
</protein>
<dbReference type="GO" id="GO:0016740">
    <property type="term" value="F:transferase activity"/>
    <property type="evidence" value="ECO:0007669"/>
    <property type="project" value="UniProtKB-KW"/>
</dbReference>
<keyword evidence="2" id="KW-0677">Repeat</keyword>
<dbReference type="SMART" id="SM00450">
    <property type="entry name" value="RHOD"/>
    <property type="match status" value="2"/>
</dbReference>
<reference evidence="5 6" key="1">
    <citation type="submission" date="2024-08" db="EMBL/GenBank/DDBJ databases">
        <title>Genome mining of Saccharopolyspora cebuensis PGLac3 from Nigerian medicinal plant.</title>
        <authorList>
            <person name="Ezeobiora C.E."/>
            <person name="Igbokwe N.H."/>
            <person name="Amin D.H."/>
            <person name="Mendie U.E."/>
        </authorList>
    </citation>
    <scope>NUCLEOTIDE SEQUENCE [LARGE SCALE GENOMIC DNA]</scope>
    <source>
        <strain evidence="5 6">PGLac3</strain>
    </source>
</reference>
<feature type="domain" description="Rhodanese" evidence="4">
    <location>
        <begin position="161"/>
        <end position="277"/>
    </location>
</feature>
<dbReference type="InterPro" id="IPR036873">
    <property type="entry name" value="Rhodanese-like_dom_sf"/>
</dbReference>
<organism evidence="5 6">
    <name type="scientific">Saccharopolyspora cebuensis</name>
    <dbReference type="NCBI Taxonomy" id="418759"/>
    <lineage>
        <taxon>Bacteria</taxon>
        <taxon>Bacillati</taxon>
        <taxon>Actinomycetota</taxon>
        <taxon>Actinomycetes</taxon>
        <taxon>Pseudonocardiales</taxon>
        <taxon>Pseudonocardiaceae</taxon>
        <taxon>Saccharopolyspora</taxon>
    </lineage>
</organism>
<feature type="domain" description="Rhodanese" evidence="4">
    <location>
        <begin position="16"/>
        <end position="133"/>
    </location>
</feature>
<dbReference type="CDD" id="cd01449">
    <property type="entry name" value="TST_Repeat_2"/>
    <property type="match status" value="1"/>
</dbReference>
<keyword evidence="6" id="KW-1185">Reference proteome</keyword>
<dbReference type="PANTHER" id="PTHR11364:SF27">
    <property type="entry name" value="SULFURTRANSFERASE"/>
    <property type="match status" value="1"/>
</dbReference>
<dbReference type="RefSeq" id="WP_345365302.1">
    <property type="nucleotide sequence ID" value="NZ_BAABII010000013.1"/>
</dbReference>
<dbReference type="InterPro" id="IPR045078">
    <property type="entry name" value="TST/MPST-like"/>
</dbReference>
<evidence type="ECO:0000313" key="6">
    <source>
        <dbReference type="Proteomes" id="UP001564626"/>
    </source>
</evidence>
<sequence>MQPLIRTNDLMDRLGREPRPTVLDVRWSLLGPPGRQDYERGHLPGAVFVDLDTELAAPPGPAGRHPLPDPEALEAVLRRAGVDQDRPVVVYDADNGSAAARAWWLLRWAGHREVAVLDGGYAAWLDAGLTTEVAVPSPAPGDLRVRPGSMPVLDADAAAELAREGSLLDARAPERYRGEVEPVDPRPGHVPGAVNAPFAEHVDERGRWRSPADLAARFADLGVRPGEPVGAYCGSGITASSVVLALEHAGVTSADRPAPLYAGSWSHWSADPARPAATGRERG</sequence>
<evidence type="ECO:0000259" key="4">
    <source>
        <dbReference type="PROSITE" id="PS50206"/>
    </source>
</evidence>
<gene>
    <name evidence="5" type="ORF">AB8O55_14610</name>
</gene>
<dbReference type="EC" id="2.8.1.-" evidence="5"/>
<dbReference type="EMBL" id="JBGEHV010000024">
    <property type="protein sequence ID" value="MEY8040635.1"/>
    <property type="molecule type" value="Genomic_DNA"/>
</dbReference>
<dbReference type="SUPFAM" id="SSF52821">
    <property type="entry name" value="Rhodanese/Cell cycle control phosphatase"/>
    <property type="match status" value="2"/>
</dbReference>
<dbReference type="CDD" id="cd01448">
    <property type="entry name" value="TST_Repeat_1"/>
    <property type="match status" value="1"/>
</dbReference>
<accession>A0ABV4CHR3</accession>
<comment type="caution">
    <text evidence="5">The sequence shown here is derived from an EMBL/GenBank/DDBJ whole genome shotgun (WGS) entry which is preliminary data.</text>
</comment>
<keyword evidence="1 5" id="KW-0808">Transferase</keyword>
<feature type="region of interest" description="Disordered" evidence="3">
    <location>
        <begin position="261"/>
        <end position="283"/>
    </location>
</feature>
<dbReference type="PROSITE" id="PS50206">
    <property type="entry name" value="RHODANESE_3"/>
    <property type="match status" value="2"/>
</dbReference>
<dbReference type="Proteomes" id="UP001564626">
    <property type="component" value="Unassembled WGS sequence"/>
</dbReference>
<evidence type="ECO:0000313" key="5">
    <source>
        <dbReference type="EMBL" id="MEY8040635.1"/>
    </source>
</evidence>
<dbReference type="PANTHER" id="PTHR11364">
    <property type="entry name" value="THIOSULFATE SULFERTANSFERASE"/>
    <property type="match status" value="1"/>
</dbReference>
<dbReference type="InterPro" id="IPR001307">
    <property type="entry name" value="Thiosulphate_STrfase_CS"/>
</dbReference>
<dbReference type="PROSITE" id="PS00380">
    <property type="entry name" value="RHODANESE_1"/>
    <property type="match status" value="1"/>
</dbReference>
<evidence type="ECO:0000256" key="2">
    <source>
        <dbReference type="ARBA" id="ARBA00022737"/>
    </source>
</evidence>
<dbReference type="InterPro" id="IPR001763">
    <property type="entry name" value="Rhodanese-like_dom"/>
</dbReference>
<evidence type="ECO:0000256" key="3">
    <source>
        <dbReference type="SAM" id="MobiDB-lite"/>
    </source>
</evidence>
<dbReference type="Pfam" id="PF00581">
    <property type="entry name" value="Rhodanese"/>
    <property type="match status" value="2"/>
</dbReference>